<reference evidence="1 2" key="1">
    <citation type="journal article" date="2016" name="Nat. Commun.">
        <title>Thousands of microbial genomes shed light on interconnected biogeochemical processes in an aquifer system.</title>
        <authorList>
            <person name="Anantharaman K."/>
            <person name="Brown C.T."/>
            <person name="Hug L.A."/>
            <person name="Sharon I."/>
            <person name="Castelle C.J."/>
            <person name="Probst A.J."/>
            <person name="Thomas B.C."/>
            <person name="Singh A."/>
            <person name="Wilkins M.J."/>
            <person name="Karaoz U."/>
            <person name="Brodie E.L."/>
            <person name="Williams K.H."/>
            <person name="Hubbard S.S."/>
            <person name="Banfield J.F."/>
        </authorList>
    </citation>
    <scope>NUCLEOTIDE SEQUENCE [LARGE SCALE GENOMIC DNA]</scope>
</reference>
<evidence type="ECO:0000313" key="2">
    <source>
        <dbReference type="Proteomes" id="UP000176593"/>
    </source>
</evidence>
<evidence type="ECO:0000313" key="1">
    <source>
        <dbReference type="EMBL" id="OGL86759.1"/>
    </source>
</evidence>
<accession>A0A1F7V8D3</accession>
<dbReference type="Proteomes" id="UP000176593">
    <property type="component" value="Unassembled WGS sequence"/>
</dbReference>
<dbReference type="AlphaFoldDB" id="A0A1F7V8D3"/>
<name>A0A1F7V8D3_9BACT</name>
<sequence>MSVLKRLAANLALGDLLQDLHRTIGPSRPVTVWKQTCSHSDVVIRVHDRKDLPGHILVIAIDCNGGVKEVLCFDEVPDRWALWHWRCPSNPEFKGDIPPLLDSARTQHWFDPNEICDDNSYCELRPEFRQRQRGGGFVPIGDPLA</sequence>
<comment type="caution">
    <text evidence="1">The sequence shown here is derived from an EMBL/GenBank/DDBJ whole genome shotgun (WGS) entry which is preliminary data.</text>
</comment>
<organism evidence="1 2">
    <name type="scientific">Candidatus Uhrbacteria bacterium RIFCSPLOWO2_02_FULL_48_18</name>
    <dbReference type="NCBI Taxonomy" id="1802408"/>
    <lineage>
        <taxon>Bacteria</taxon>
        <taxon>Candidatus Uhriibacteriota</taxon>
    </lineage>
</organism>
<protein>
    <submittedName>
        <fullName evidence="1">Uncharacterized protein</fullName>
    </submittedName>
</protein>
<gene>
    <name evidence="1" type="ORF">A3I41_05260</name>
</gene>
<dbReference type="EMBL" id="MGEQ01000007">
    <property type="protein sequence ID" value="OGL86759.1"/>
    <property type="molecule type" value="Genomic_DNA"/>
</dbReference>
<proteinExistence type="predicted"/>